<dbReference type="Proteomes" id="UP001500194">
    <property type="component" value="Unassembled WGS sequence"/>
</dbReference>
<dbReference type="RefSeq" id="WP_227260564.1">
    <property type="nucleotide sequence ID" value="NZ_BAAADU010000002.1"/>
</dbReference>
<dbReference type="EMBL" id="BAAADU010000002">
    <property type="protein sequence ID" value="GAA0654017.1"/>
    <property type="molecule type" value="Genomic_DNA"/>
</dbReference>
<keyword evidence="1" id="KW-0472">Membrane</keyword>
<evidence type="ECO:0000313" key="2">
    <source>
        <dbReference type="EMBL" id="GAA0654017.1"/>
    </source>
</evidence>
<proteinExistence type="predicted"/>
<evidence type="ECO:0000313" key="3">
    <source>
        <dbReference type="Proteomes" id="UP001500194"/>
    </source>
</evidence>
<dbReference type="InterPro" id="IPR046506">
    <property type="entry name" value="DUF6684"/>
</dbReference>
<gene>
    <name evidence="2" type="ORF">GCM10009019_16920</name>
</gene>
<organism evidence="2 3">
    <name type="scientific">Salarchaeum japonicum</name>
    <dbReference type="NCBI Taxonomy" id="555573"/>
    <lineage>
        <taxon>Archaea</taxon>
        <taxon>Methanobacteriati</taxon>
        <taxon>Methanobacteriota</taxon>
        <taxon>Stenosarchaea group</taxon>
        <taxon>Halobacteria</taxon>
        <taxon>Halobacteriales</taxon>
        <taxon>Halobacteriaceae</taxon>
    </lineage>
</organism>
<dbReference type="AlphaFoldDB" id="A0AAV3T1V9"/>
<name>A0AAV3T1V9_9EURY</name>
<keyword evidence="1" id="KW-0812">Transmembrane</keyword>
<comment type="caution">
    <text evidence="2">The sequence shown here is derived from an EMBL/GenBank/DDBJ whole genome shotgun (WGS) entry which is preliminary data.</text>
</comment>
<reference evidence="2 3" key="1">
    <citation type="journal article" date="2019" name="Int. J. Syst. Evol. Microbiol.">
        <title>The Global Catalogue of Microorganisms (GCM) 10K type strain sequencing project: providing services to taxonomists for standard genome sequencing and annotation.</title>
        <authorList>
            <consortium name="The Broad Institute Genomics Platform"/>
            <consortium name="The Broad Institute Genome Sequencing Center for Infectious Disease"/>
            <person name="Wu L."/>
            <person name="Ma J."/>
        </authorList>
    </citation>
    <scope>NUCLEOTIDE SEQUENCE [LARGE SCALE GENOMIC DNA]</scope>
    <source>
        <strain evidence="2 3">JCM 16327</strain>
    </source>
</reference>
<protein>
    <recommendedName>
        <fullName evidence="4">Cox cluster protein</fullName>
    </recommendedName>
</protein>
<dbReference type="GeneID" id="68573631"/>
<evidence type="ECO:0008006" key="4">
    <source>
        <dbReference type="Google" id="ProtNLM"/>
    </source>
</evidence>
<sequence length="72" mass="8024">MTANLFDKDVLLDLTVNIIPLAIIAFFTAMFVVFNPWADEGLFGLVLQYTLMVLPFIALAVLTYAAAKRIED</sequence>
<accession>A0AAV3T1V9</accession>
<dbReference type="Pfam" id="PF20389">
    <property type="entry name" value="DUF6684"/>
    <property type="match status" value="1"/>
</dbReference>
<feature type="transmembrane region" description="Helical" evidence="1">
    <location>
        <begin position="12"/>
        <end position="34"/>
    </location>
</feature>
<keyword evidence="1" id="KW-1133">Transmembrane helix</keyword>
<evidence type="ECO:0000256" key="1">
    <source>
        <dbReference type="SAM" id="Phobius"/>
    </source>
</evidence>
<feature type="transmembrane region" description="Helical" evidence="1">
    <location>
        <begin position="46"/>
        <end position="67"/>
    </location>
</feature>
<keyword evidence="3" id="KW-1185">Reference proteome</keyword>